<proteinExistence type="predicted"/>
<reference evidence="2 3" key="1">
    <citation type="journal article" date="2024" name="Nat. Commun.">
        <title>Phylogenomics reveals the evolutionary origins of lichenization in chlorophyte algae.</title>
        <authorList>
            <person name="Puginier C."/>
            <person name="Libourel C."/>
            <person name="Otte J."/>
            <person name="Skaloud P."/>
            <person name="Haon M."/>
            <person name="Grisel S."/>
            <person name="Petersen M."/>
            <person name="Berrin J.G."/>
            <person name="Delaux P.M."/>
            <person name="Dal Grande F."/>
            <person name="Keller J."/>
        </authorList>
    </citation>
    <scope>NUCLEOTIDE SEQUENCE [LARGE SCALE GENOMIC DNA]</scope>
    <source>
        <strain evidence="2 3">SAG 2523</strain>
    </source>
</reference>
<feature type="region of interest" description="Disordered" evidence="1">
    <location>
        <begin position="19"/>
        <end position="46"/>
    </location>
</feature>
<evidence type="ECO:0000313" key="3">
    <source>
        <dbReference type="Proteomes" id="UP001485043"/>
    </source>
</evidence>
<organism evidence="2 3">
    <name type="scientific">Apatococcus fuscideae</name>
    <dbReference type="NCBI Taxonomy" id="2026836"/>
    <lineage>
        <taxon>Eukaryota</taxon>
        <taxon>Viridiplantae</taxon>
        <taxon>Chlorophyta</taxon>
        <taxon>core chlorophytes</taxon>
        <taxon>Trebouxiophyceae</taxon>
        <taxon>Chlorellales</taxon>
        <taxon>Chlorellaceae</taxon>
        <taxon>Apatococcus</taxon>
    </lineage>
</organism>
<comment type="caution">
    <text evidence="2">The sequence shown here is derived from an EMBL/GenBank/DDBJ whole genome shotgun (WGS) entry which is preliminary data.</text>
</comment>
<name>A0AAW1SQM7_9CHLO</name>
<dbReference type="AlphaFoldDB" id="A0AAW1SQM7"/>
<evidence type="ECO:0000256" key="1">
    <source>
        <dbReference type="SAM" id="MobiDB-lite"/>
    </source>
</evidence>
<protein>
    <submittedName>
        <fullName evidence="2">Uncharacterized protein</fullName>
    </submittedName>
</protein>
<keyword evidence="3" id="KW-1185">Reference proteome</keyword>
<dbReference type="EMBL" id="JALJOV010001093">
    <property type="protein sequence ID" value="KAK9854759.1"/>
    <property type="molecule type" value="Genomic_DNA"/>
</dbReference>
<evidence type="ECO:0000313" key="2">
    <source>
        <dbReference type="EMBL" id="KAK9854759.1"/>
    </source>
</evidence>
<gene>
    <name evidence="2" type="ORF">WJX84_006187</name>
</gene>
<accession>A0AAW1SQM7</accession>
<dbReference type="Proteomes" id="UP001485043">
    <property type="component" value="Unassembled WGS sequence"/>
</dbReference>
<sequence>MKSNRLWLVQAQAGIANSPTRYQKTQLKGKGSDPAGNNKTSPECTELKSPELGTLSCANIFTWICEALATAALDRELTLNIYRWAQISVVWARPARFVHGLSAR</sequence>